<keyword evidence="1" id="KW-0812">Transmembrane</keyword>
<dbReference type="InParanoid" id="A0A1D2VHY5"/>
<protein>
    <submittedName>
        <fullName evidence="2">Uncharacterized protein</fullName>
    </submittedName>
</protein>
<sequence length="272" mass="31914">MLLQRNQAHSICTEMHYLHVNLIQGHGSNGVRSLPFSLFSSWMRRTNINIFFAMFNRRGRLARFSPDAALSLGFSSTTTTGSTRDKFSRIDSLNNSDFLDLDEQDELISLYNDINYEKTKNYIKLLLVISLVEAPFFSKLRVYGVYSLNSLLIILMSMINLRYLNYYSLNELKIKTRKELEPDEINFFIKFINLFNHNDWYQVVYNSVQIILTVLNIRKFIIAENKFTNYFSFFLLLPVVNSILCLLIKSWTSDVSNDIKNLQKLKYNKKNV</sequence>
<proteinExistence type="predicted"/>
<gene>
    <name evidence="2" type="ORF">ASCRUDRAFT_148068</name>
</gene>
<dbReference type="GeneID" id="30962895"/>
<accession>A0A1D2VHY5</accession>
<evidence type="ECO:0000313" key="2">
    <source>
        <dbReference type="EMBL" id="ODV61271.1"/>
    </source>
</evidence>
<name>A0A1D2VHY5_9ASCO</name>
<evidence type="ECO:0000313" key="3">
    <source>
        <dbReference type="Proteomes" id="UP000095038"/>
    </source>
</evidence>
<feature type="transmembrane region" description="Helical" evidence="1">
    <location>
        <begin position="200"/>
        <end position="218"/>
    </location>
</feature>
<evidence type="ECO:0000256" key="1">
    <source>
        <dbReference type="SAM" id="Phobius"/>
    </source>
</evidence>
<dbReference type="RefSeq" id="XP_020047578.1">
    <property type="nucleotide sequence ID" value="XM_020189259.1"/>
</dbReference>
<dbReference type="AlphaFoldDB" id="A0A1D2VHY5"/>
<reference evidence="3" key="1">
    <citation type="submission" date="2016-05" db="EMBL/GenBank/DDBJ databases">
        <title>Comparative genomics of biotechnologically important yeasts.</title>
        <authorList>
            <consortium name="DOE Joint Genome Institute"/>
            <person name="Riley R."/>
            <person name="Haridas S."/>
            <person name="Wolfe K.H."/>
            <person name="Lopes M.R."/>
            <person name="Hittinger C.T."/>
            <person name="Goker M."/>
            <person name="Salamov A."/>
            <person name="Wisecaver J."/>
            <person name="Long T.M."/>
            <person name="Aerts A.L."/>
            <person name="Barry K."/>
            <person name="Choi C."/>
            <person name="Clum A."/>
            <person name="Coughlan A.Y."/>
            <person name="Deshpande S."/>
            <person name="Douglass A.P."/>
            <person name="Hanson S.J."/>
            <person name="Klenk H.-P."/>
            <person name="Labutti K."/>
            <person name="Lapidus A."/>
            <person name="Lindquist E."/>
            <person name="Lipzen A."/>
            <person name="Meier-Kolthoff J.P."/>
            <person name="Ohm R.A."/>
            <person name="Otillar R.P."/>
            <person name="Pangilinan J."/>
            <person name="Peng Y."/>
            <person name="Rokas A."/>
            <person name="Rosa C.A."/>
            <person name="Scheuner C."/>
            <person name="Sibirny A.A."/>
            <person name="Slot J.C."/>
            <person name="Stielow J.B."/>
            <person name="Sun H."/>
            <person name="Kurtzman C.P."/>
            <person name="Blackwell M."/>
            <person name="Grigoriev I.V."/>
            <person name="Jeffries T.W."/>
        </authorList>
    </citation>
    <scope>NUCLEOTIDE SEQUENCE [LARGE SCALE GENOMIC DNA]</scope>
    <source>
        <strain evidence="3">DSM 1968</strain>
    </source>
</reference>
<keyword evidence="3" id="KW-1185">Reference proteome</keyword>
<keyword evidence="1" id="KW-0472">Membrane</keyword>
<dbReference type="EMBL" id="KV454480">
    <property type="protein sequence ID" value="ODV61271.1"/>
    <property type="molecule type" value="Genomic_DNA"/>
</dbReference>
<keyword evidence="1" id="KW-1133">Transmembrane helix</keyword>
<dbReference type="Proteomes" id="UP000095038">
    <property type="component" value="Unassembled WGS sequence"/>
</dbReference>
<organism evidence="2 3">
    <name type="scientific">Ascoidea rubescens DSM 1968</name>
    <dbReference type="NCBI Taxonomy" id="1344418"/>
    <lineage>
        <taxon>Eukaryota</taxon>
        <taxon>Fungi</taxon>
        <taxon>Dikarya</taxon>
        <taxon>Ascomycota</taxon>
        <taxon>Saccharomycotina</taxon>
        <taxon>Saccharomycetes</taxon>
        <taxon>Ascoideaceae</taxon>
        <taxon>Ascoidea</taxon>
    </lineage>
</organism>
<feature type="transmembrane region" description="Helical" evidence="1">
    <location>
        <begin position="230"/>
        <end position="251"/>
    </location>
</feature>
<feature type="transmembrane region" description="Helical" evidence="1">
    <location>
        <begin position="143"/>
        <end position="163"/>
    </location>
</feature>